<protein>
    <submittedName>
        <fullName evidence="1">Uncharacterized protein</fullName>
    </submittedName>
</protein>
<keyword evidence="2" id="KW-1185">Reference proteome</keyword>
<sequence>MNTPHFMFPTLPDVNDHFDSLDVTYSCHVTPGEVQRKLNYMFLLYCRRLESPPFNFRAG</sequence>
<proteinExistence type="predicted"/>
<dbReference type="AlphaFoldDB" id="A0A026W5B6"/>
<evidence type="ECO:0000313" key="2">
    <source>
        <dbReference type="Proteomes" id="UP000053097"/>
    </source>
</evidence>
<accession>A0A026W5B6</accession>
<reference evidence="1 2" key="1">
    <citation type="journal article" date="2014" name="Curr. Biol.">
        <title>The genome of the clonal raider ant Cerapachys biroi.</title>
        <authorList>
            <person name="Oxley P.R."/>
            <person name="Ji L."/>
            <person name="Fetter-Pruneda I."/>
            <person name="McKenzie S.K."/>
            <person name="Li C."/>
            <person name="Hu H."/>
            <person name="Zhang G."/>
            <person name="Kronauer D.J."/>
        </authorList>
    </citation>
    <scope>NUCLEOTIDE SEQUENCE [LARGE SCALE GENOMIC DNA]</scope>
</reference>
<dbReference type="Proteomes" id="UP000053097">
    <property type="component" value="Unassembled WGS sequence"/>
</dbReference>
<name>A0A026W5B6_OOCBI</name>
<organism evidence="1 2">
    <name type="scientific">Ooceraea biroi</name>
    <name type="common">Clonal raider ant</name>
    <name type="synonym">Cerapachys biroi</name>
    <dbReference type="NCBI Taxonomy" id="2015173"/>
    <lineage>
        <taxon>Eukaryota</taxon>
        <taxon>Metazoa</taxon>
        <taxon>Ecdysozoa</taxon>
        <taxon>Arthropoda</taxon>
        <taxon>Hexapoda</taxon>
        <taxon>Insecta</taxon>
        <taxon>Pterygota</taxon>
        <taxon>Neoptera</taxon>
        <taxon>Endopterygota</taxon>
        <taxon>Hymenoptera</taxon>
        <taxon>Apocrita</taxon>
        <taxon>Aculeata</taxon>
        <taxon>Formicoidea</taxon>
        <taxon>Formicidae</taxon>
        <taxon>Dorylinae</taxon>
        <taxon>Ooceraea</taxon>
    </lineage>
</organism>
<evidence type="ECO:0000313" key="1">
    <source>
        <dbReference type="EMBL" id="EZA51193.1"/>
    </source>
</evidence>
<gene>
    <name evidence="1" type="ORF">X777_09870</name>
</gene>
<dbReference type="EMBL" id="KK107405">
    <property type="protein sequence ID" value="EZA51193.1"/>
    <property type="molecule type" value="Genomic_DNA"/>
</dbReference>